<accession>A0A9N7NPU3</accession>
<feature type="region of interest" description="Disordered" evidence="1">
    <location>
        <begin position="1"/>
        <end position="28"/>
    </location>
</feature>
<organism evidence="2 3">
    <name type="scientific">Striga hermonthica</name>
    <name type="common">Purple witchweed</name>
    <name type="synonym">Buchnera hermonthica</name>
    <dbReference type="NCBI Taxonomy" id="68872"/>
    <lineage>
        <taxon>Eukaryota</taxon>
        <taxon>Viridiplantae</taxon>
        <taxon>Streptophyta</taxon>
        <taxon>Embryophyta</taxon>
        <taxon>Tracheophyta</taxon>
        <taxon>Spermatophyta</taxon>
        <taxon>Magnoliopsida</taxon>
        <taxon>eudicotyledons</taxon>
        <taxon>Gunneridae</taxon>
        <taxon>Pentapetalae</taxon>
        <taxon>asterids</taxon>
        <taxon>lamiids</taxon>
        <taxon>Lamiales</taxon>
        <taxon>Orobanchaceae</taxon>
        <taxon>Buchnereae</taxon>
        <taxon>Striga</taxon>
    </lineage>
</organism>
<evidence type="ECO:0000313" key="3">
    <source>
        <dbReference type="Proteomes" id="UP001153555"/>
    </source>
</evidence>
<dbReference type="Proteomes" id="UP001153555">
    <property type="component" value="Unassembled WGS sequence"/>
</dbReference>
<protein>
    <submittedName>
        <fullName evidence="2">Uncharacterized protein</fullName>
    </submittedName>
</protein>
<sequence length="97" mass="11231">FKRAETAKIRDSRAESRESRGHSRLATSCCESRVQPRVLSRLARRGRESRDSSTYASVQLANRQRKFASREIMSRLARQSRESRVASLTEQKYTKIV</sequence>
<evidence type="ECO:0000256" key="1">
    <source>
        <dbReference type="SAM" id="MobiDB-lite"/>
    </source>
</evidence>
<feature type="non-terminal residue" evidence="2">
    <location>
        <position position="1"/>
    </location>
</feature>
<evidence type="ECO:0000313" key="2">
    <source>
        <dbReference type="EMBL" id="CAA0833888.1"/>
    </source>
</evidence>
<keyword evidence="3" id="KW-1185">Reference proteome</keyword>
<comment type="caution">
    <text evidence="2">The sequence shown here is derived from an EMBL/GenBank/DDBJ whole genome shotgun (WGS) entry which is preliminary data.</text>
</comment>
<feature type="compositionally biased region" description="Basic and acidic residues" evidence="1">
    <location>
        <begin position="1"/>
        <end position="21"/>
    </location>
</feature>
<dbReference type="EMBL" id="CACSLK010027842">
    <property type="protein sequence ID" value="CAA0833888.1"/>
    <property type="molecule type" value="Genomic_DNA"/>
</dbReference>
<name>A0A9N7NPU3_STRHE</name>
<feature type="non-terminal residue" evidence="2">
    <location>
        <position position="97"/>
    </location>
</feature>
<dbReference type="AlphaFoldDB" id="A0A9N7NPU3"/>
<gene>
    <name evidence="2" type="ORF">SHERM_29144</name>
</gene>
<reference evidence="2" key="1">
    <citation type="submission" date="2019-12" db="EMBL/GenBank/DDBJ databases">
        <authorList>
            <person name="Scholes J."/>
        </authorList>
    </citation>
    <scope>NUCLEOTIDE SEQUENCE</scope>
</reference>
<proteinExistence type="predicted"/>